<accession>A0A1M4TYW4</accession>
<evidence type="ECO:0000256" key="7">
    <source>
        <dbReference type="ARBA" id="ARBA00023004"/>
    </source>
</evidence>
<comment type="subcellular location">
    <subcellularLocation>
        <location evidence="1">Membrane</location>
    </subcellularLocation>
</comment>
<dbReference type="InterPro" id="IPR039023">
    <property type="entry name" value="SdhC_prok"/>
</dbReference>
<evidence type="ECO:0000256" key="8">
    <source>
        <dbReference type="ARBA" id="ARBA00023136"/>
    </source>
</evidence>
<evidence type="ECO:0000313" key="11">
    <source>
        <dbReference type="EMBL" id="SHE49649.1"/>
    </source>
</evidence>
<feature type="transmembrane region" description="Helical" evidence="10">
    <location>
        <begin position="57"/>
        <end position="75"/>
    </location>
</feature>
<dbReference type="InterPro" id="IPR000701">
    <property type="entry name" value="SuccDH_FuR_B_TM-su"/>
</dbReference>
<evidence type="ECO:0000256" key="10">
    <source>
        <dbReference type="SAM" id="Phobius"/>
    </source>
</evidence>
<keyword evidence="6 10" id="KW-1133">Transmembrane helix</keyword>
<evidence type="ECO:0000256" key="9">
    <source>
        <dbReference type="PIRSR" id="PIRSR000178-1"/>
    </source>
</evidence>
<dbReference type="GO" id="GO:0046872">
    <property type="term" value="F:metal ion binding"/>
    <property type="evidence" value="ECO:0007669"/>
    <property type="project" value="UniProtKB-KW"/>
</dbReference>
<dbReference type="Pfam" id="PF01127">
    <property type="entry name" value="Sdh_cyt"/>
    <property type="match status" value="1"/>
</dbReference>
<dbReference type="EMBL" id="FQUL01000007">
    <property type="protein sequence ID" value="SHE49649.1"/>
    <property type="molecule type" value="Genomic_DNA"/>
</dbReference>
<dbReference type="GO" id="GO:0009055">
    <property type="term" value="F:electron transfer activity"/>
    <property type="evidence" value="ECO:0007669"/>
    <property type="project" value="InterPro"/>
</dbReference>
<dbReference type="GO" id="GO:0016020">
    <property type="term" value="C:membrane"/>
    <property type="evidence" value="ECO:0007669"/>
    <property type="project" value="UniProtKB-SubCell"/>
</dbReference>
<feature type="transmembrane region" description="Helical" evidence="10">
    <location>
        <begin position="15"/>
        <end position="36"/>
    </location>
</feature>
<feature type="binding site" description="axial binding residue" evidence="9">
    <location>
        <position position="73"/>
    </location>
    <ligand>
        <name>heme</name>
        <dbReference type="ChEBI" id="CHEBI:30413"/>
        <note>ligand shared with second transmembrane subunit</note>
    </ligand>
    <ligandPart>
        <name>Fe</name>
        <dbReference type="ChEBI" id="CHEBI:18248"/>
    </ligandPart>
</feature>
<evidence type="ECO:0000256" key="6">
    <source>
        <dbReference type="ARBA" id="ARBA00022989"/>
    </source>
</evidence>
<dbReference type="AlphaFoldDB" id="A0A1M4TYW4"/>
<feature type="transmembrane region" description="Helical" evidence="10">
    <location>
        <begin position="95"/>
        <end position="116"/>
    </location>
</feature>
<organism evidence="11 12">
    <name type="scientific">Ferrithrix thermotolerans DSM 19514</name>
    <dbReference type="NCBI Taxonomy" id="1121881"/>
    <lineage>
        <taxon>Bacteria</taxon>
        <taxon>Bacillati</taxon>
        <taxon>Actinomycetota</taxon>
        <taxon>Acidimicrobiia</taxon>
        <taxon>Acidimicrobiales</taxon>
        <taxon>Acidimicrobiaceae</taxon>
        <taxon>Ferrithrix</taxon>
    </lineage>
</organism>
<dbReference type="InterPro" id="IPR034804">
    <property type="entry name" value="SQR/QFR_C/D"/>
</dbReference>
<keyword evidence="7 9" id="KW-0408">Iron</keyword>
<evidence type="ECO:0000256" key="2">
    <source>
        <dbReference type="ARBA" id="ARBA00007244"/>
    </source>
</evidence>
<gene>
    <name evidence="11" type="ORF">SAMN02745225_00785</name>
</gene>
<dbReference type="RefSeq" id="WP_143146375.1">
    <property type="nucleotide sequence ID" value="NZ_FQUL01000007.1"/>
</dbReference>
<dbReference type="NCBIfam" id="TIGR02970">
    <property type="entry name" value="succ_dehyd_cytB"/>
    <property type="match status" value="1"/>
</dbReference>
<dbReference type="PIRSF" id="PIRSF000178">
    <property type="entry name" value="SDH_cyt_b560"/>
    <property type="match status" value="1"/>
</dbReference>
<keyword evidence="8 10" id="KW-0472">Membrane</keyword>
<evidence type="ECO:0000256" key="1">
    <source>
        <dbReference type="ARBA" id="ARBA00004370"/>
    </source>
</evidence>
<dbReference type="Gene3D" id="1.20.1300.10">
    <property type="entry name" value="Fumarate reductase/succinate dehydrogenase, transmembrane subunit"/>
    <property type="match status" value="1"/>
</dbReference>
<reference evidence="12" key="1">
    <citation type="submission" date="2016-11" db="EMBL/GenBank/DDBJ databases">
        <authorList>
            <person name="Varghese N."/>
            <person name="Submissions S."/>
        </authorList>
    </citation>
    <scope>NUCLEOTIDE SEQUENCE [LARGE SCALE GENOMIC DNA]</scope>
    <source>
        <strain evidence="12">DSM 19514</strain>
    </source>
</reference>
<sequence length="124" mass="14047">MSPSSTMYKGKTGQWAFVLHRITGFLVFMFILLHIVDVSTLNSPHIYNSIHKLYGNIFLRLFEVGLLFALLYHALNGLRVVMIDFFPKAIKNEKGVFLFMLSLAGVMTLVGAVYILKPFFTGKV</sequence>
<dbReference type="OrthoDB" id="276905at2"/>
<dbReference type="PANTHER" id="PTHR41910:SF1">
    <property type="entry name" value="SUCCINATE DEHYDROGENASE HYDROPHOBIC MEMBRANE ANCHOR SUBUNIT"/>
    <property type="match status" value="1"/>
</dbReference>
<dbReference type="PANTHER" id="PTHR41910">
    <property type="entry name" value="SUCCINATE DEHYDROGENASE 2 MEMBRANE SUBUNIT SDHC"/>
    <property type="match status" value="1"/>
</dbReference>
<evidence type="ECO:0000256" key="4">
    <source>
        <dbReference type="ARBA" id="ARBA00022692"/>
    </source>
</evidence>
<dbReference type="Proteomes" id="UP000184295">
    <property type="component" value="Unassembled WGS sequence"/>
</dbReference>
<proteinExistence type="inferred from homology"/>
<dbReference type="InterPro" id="IPR014314">
    <property type="entry name" value="Succ_DH_cytb556"/>
</dbReference>
<keyword evidence="4 10" id="KW-0812">Transmembrane</keyword>
<dbReference type="SUPFAM" id="SSF81343">
    <property type="entry name" value="Fumarate reductase respiratory complex transmembrane subunits"/>
    <property type="match status" value="1"/>
</dbReference>
<keyword evidence="3 9" id="KW-0349">Heme</keyword>
<dbReference type="STRING" id="1121881.SAMN02745225_00785"/>
<keyword evidence="5 9" id="KW-0479">Metal-binding</keyword>
<protein>
    <submittedName>
        <fullName evidence="11">Succinate dehydrogenase subunit C</fullName>
    </submittedName>
</protein>
<comment type="cofactor">
    <cofactor evidence="9">
        <name>heme</name>
        <dbReference type="ChEBI" id="CHEBI:30413"/>
    </cofactor>
    <text evidence="9">The heme is bound between the two transmembrane subunits.</text>
</comment>
<dbReference type="GO" id="GO:0006099">
    <property type="term" value="P:tricarboxylic acid cycle"/>
    <property type="evidence" value="ECO:0007669"/>
    <property type="project" value="InterPro"/>
</dbReference>
<evidence type="ECO:0000256" key="3">
    <source>
        <dbReference type="ARBA" id="ARBA00022617"/>
    </source>
</evidence>
<evidence type="ECO:0000313" key="12">
    <source>
        <dbReference type="Proteomes" id="UP000184295"/>
    </source>
</evidence>
<comment type="similarity">
    <text evidence="2">Belongs to the cytochrome b560 family.</text>
</comment>
<keyword evidence="12" id="KW-1185">Reference proteome</keyword>
<evidence type="ECO:0000256" key="5">
    <source>
        <dbReference type="ARBA" id="ARBA00022723"/>
    </source>
</evidence>
<name>A0A1M4TYW4_9ACTN</name>